<feature type="transmembrane region" description="Helical" evidence="9">
    <location>
        <begin position="646"/>
        <end position="663"/>
    </location>
</feature>
<feature type="transmembrane region" description="Helical" evidence="9">
    <location>
        <begin position="441"/>
        <end position="461"/>
    </location>
</feature>
<keyword evidence="7 9" id="KW-1133">Transmembrane helix</keyword>
<dbReference type="Pfam" id="PF03169">
    <property type="entry name" value="OPT"/>
    <property type="match status" value="1"/>
</dbReference>
<reference evidence="10 11" key="1">
    <citation type="submission" date="2019-04" db="EMBL/GenBank/DDBJ databases">
        <title>An improved genome assembly and genetic linkage map for asparagus bean, Vigna unguiculata ssp. sesquipedialis.</title>
        <authorList>
            <person name="Xia Q."/>
            <person name="Zhang R."/>
            <person name="Dong Y."/>
        </authorList>
    </citation>
    <scope>NUCLEOTIDE SEQUENCE [LARGE SCALE GENOMIC DNA]</scope>
    <source>
        <tissue evidence="10">Leaf</tissue>
    </source>
</reference>
<keyword evidence="5" id="KW-0571">Peptide transport</keyword>
<dbReference type="PANTHER" id="PTHR22601">
    <property type="entry name" value="ISP4 LIKE PROTEIN"/>
    <property type="match status" value="1"/>
</dbReference>
<dbReference type="EMBL" id="CP039355">
    <property type="protein sequence ID" value="QCE15548.1"/>
    <property type="molecule type" value="Genomic_DNA"/>
</dbReference>
<evidence type="ECO:0000256" key="3">
    <source>
        <dbReference type="ARBA" id="ARBA00022448"/>
    </source>
</evidence>
<dbReference type="InterPro" id="IPR004813">
    <property type="entry name" value="OPT"/>
</dbReference>
<evidence type="ECO:0000256" key="2">
    <source>
        <dbReference type="ARBA" id="ARBA00005484"/>
    </source>
</evidence>
<feature type="transmembrane region" description="Helical" evidence="9">
    <location>
        <begin position="209"/>
        <end position="237"/>
    </location>
</feature>
<keyword evidence="6" id="KW-0653">Protein transport</keyword>
<evidence type="ECO:0000256" key="9">
    <source>
        <dbReference type="SAM" id="Phobius"/>
    </source>
</evidence>
<dbReference type="GO" id="GO:0035673">
    <property type="term" value="F:oligopeptide transmembrane transporter activity"/>
    <property type="evidence" value="ECO:0007669"/>
    <property type="project" value="InterPro"/>
</dbReference>
<organism evidence="10 11">
    <name type="scientific">Vigna unguiculata</name>
    <name type="common">Cowpea</name>
    <dbReference type="NCBI Taxonomy" id="3917"/>
    <lineage>
        <taxon>Eukaryota</taxon>
        <taxon>Viridiplantae</taxon>
        <taxon>Streptophyta</taxon>
        <taxon>Embryophyta</taxon>
        <taxon>Tracheophyta</taxon>
        <taxon>Spermatophyta</taxon>
        <taxon>Magnoliopsida</taxon>
        <taxon>eudicotyledons</taxon>
        <taxon>Gunneridae</taxon>
        <taxon>Pentapetalae</taxon>
        <taxon>rosids</taxon>
        <taxon>fabids</taxon>
        <taxon>Fabales</taxon>
        <taxon>Fabaceae</taxon>
        <taxon>Papilionoideae</taxon>
        <taxon>50 kb inversion clade</taxon>
        <taxon>NPAAA clade</taxon>
        <taxon>indigoferoid/millettioid clade</taxon>
        <taxon>Phaseoleae</taxon>
        <taxon>Vigna</taxon>
    </lineage>
</organism>
<feature type="transmembrane region" description="Helical" evidence="9">
    <location>
        <begin position="675"/>
        <end position="696"/>
    </location>
</feature>
<feature type="transmembrane region" description="Helical" evidence="9">
    <location>
        <begin position="598"/>
        <end position="615"/>
    </location>
</feature>
<evidence type="ECO:0000256" key="4">
    <source>
        <dbReference type="ARBA" id="ARBA00022692"/>
    </source>
</evidence>
<dbReference type="OrthoDB" id="9986677at2759"/>
<dbReference type="AlphaFoldDB" id="A0A4D6NQA5"/>
<feature type="transmembrane region" description="Helical" evidence="9">
    <location>
        <begin position="281"/>
        <end position="305"/>
    </location>
</feature>
<accession>A0A4D6NQA5</accession>
<evidence type="ECO:0000256" key="1">
    <source>
        <dbReference type="ARBA" id="ARBA00004141"/>
    </source>
</evidence>
<dbReference type="Proteomes" id="UP000501690">
    <property type="component" value="Linkage Group LG11"/>
</dbReference>
<keyword evidence="3" id="KW-0813">Transport</keyword>
<dbReference type="Gramene" id="Vigun09g146200.1.v1.2">
    <property type="protein sequence ID" value="Vigun09g146200.1.v1.2"/>
    <property type="gene ID" value="Vigun09g146200.v1.2"/>
</dbReference>
<keyword evidence="4 9" id="KW-0812">Transmembrane</keyword>
<dbReference type="NCBIfam" id="TIGR00727">
    <property type="entry name" value="ISP4_OPT"/>
    <property type="match status" value="1"/>
</dbReference>
<evidence type="ECO:0000313" key="10">
    <source>
        <dbReference type="EMBL" id="QCE15548.1"/>
    </source>
</evidence>
<dbReference type="GO" id="GO:0016020">
    <property type="term" value="C:membrane"/>
    <property type="evidence" value="ECO:0007669"/>
    <property type="project" value="UniProtKB-SubCell"/>
</dbReference>
<feature type="transmembrane region" description="Helical" evidence="9">
    <location>
        <begin position="412"/>
        <end position="429"/>
    </location>
</feature>
<keyword evidence="11" id="KW-1185">Reference proteome</keyword>
<name>A0A4D6NQA5_VIGUN</name>
<protein>
    <submittedName>
        <fullName evidence="10">Oligopeptide transporter</fullName>
    </submittedName>
</protein>
<evidence type="ECO:0000313" key="11">
    <source>
        <dbReference type="Proteomes" id="UP000501690"/>
    </source>
</evidence>
<dbReference type="NCBIfam" id="TIGR00728">
    <property type="entry name" value="OPT_sfam"/>
    <property type="match status" value="1"/>
</dbReference>
<evidence type="ECO:0000256" key="7">
    <source>
        <dbReference type="ARBA" id="ARBA00022989"/>
    </source>
</evidence>
<sequence>MPSTFEVQGGSDSENEECPVKQVELTVPKTDDPNMQILTFRMWVLGVLSCVLLSFVNQFFWYRTQPLIVTSVSAQIAVVPIGHFMARTLPTRVFFKDTRFEFSLNPGPFNIKEHVLITIFANSGAGTVYATHILSAVKLMYKRKLDFLPALLVMLTTQVLGFGWAGLFRKFLVEPGEMWWPSNLVQVSLFSALHEKGKRPKGGTTRTQFFLLVLVSGLAYYVFPGYMFSMLTSFSWICWVAPKSILVQQLGSGLKGLGIAAFGFDWSTISAYLGSPLASPWFATANIAVGFLLIMYVMTPISYWFNVYDAKTFPIFSSKLFMGNGSRYDISTIVNSDFHLDRHAYAINGPVHLSTFFAMTYGLGFAALSATIVHVLLFHGREMWNQSKRAFGNSKKIDIHTRLMRRYKSVPMWWFYIILVVNIALIIFICEHYNESLQLPWWGVLLACAISIFFTLPIGIINATTNQQPGLNIITEYIIGYMYPERPVANMCFKVYGYISMTQALTFLQDFKLGHYMKIPPRTMFMAQVVGTLLSVFIYTVTAWWLMKTIPNLCDTNMLDPDSPWTCPMDNVFFDASVIWGLLGPRRIFGDLGEYSKVNFFFLGGAIAPFLVWLAHKAFPGQKWITLIHMPVLLGATSIMPPATAVNFTSWILVAFLSGFVAYRYRQQWWKRCNYVLSGGLDAGTAFMTILLFLALNNNNVLLNWWGNNLEGCPLATCPTEKGIAVKGCPIH</sequence>
<comment type="similarity">
    <text evidence="2">Belongs to the oligopeptide OPT transporter (TC 2.A.67.1) family.</text>
</comment>
<dbReference type="GO" id="GO:0015031">
    <property type="term" value="P:protein transport"/>
    <property type="evidence" value="ECO:0007669"/>
    <property type="project" value="UniProtKB-KW"/>
</dbReference>
<feature type="transmembrane region" description="Helical" evidence="9">
    <location>
        <begin position="42"/>
        <end position="61"/>
    </location>
</feature>
<comment type="subcellular location">
    <subcellularLocation>
        <location evidence="1">Membrane</location>
        <topology evidence="1">Multi-pass membrane protein</topology>
    </subcellularLocation>
</comment>
<evidence type="ECO:0000256" key="6">
    <source>
        <dbReference type="ARBA" id="ARBA00022927"/>
    </source>
</evidence>
<evidence type="ECO:0000256" key="5">
    <source>
        <dbReference type="ARBA" id="ARBA00022856"/>
    </source>
</evidence>
<keyword evidence="8 9" id="KW-0472">Membrane</keyword>
<feature type="transmembrane region" description="Helical" evidence="9">
    <location>
        <begin position="67"/>
        <end position="86"/>
    </location>
</feature>
<gene>
    <name evidence="10" type="ORF">DEO72_LG11g2559</name>
</gene>
<proteinExistence type="inferred from homology"/>
<feature type="transmembrane region" description="Helical" evidence="9">
    <location>
        <begin position="356"/>
        <end position="379"/>
    </location>
</feature>
<evidence type="ECO:0000256" key="8">
    <source>
        <dbReference type="ARBA" id="ARBA00023136"/>
    </source>
</evidence>
<feature type="transmembrane region" description="Helical" evidence="9">
    <location>
        <begin position="525"/>
        <end position="547"/>
    </location>
</feature>
<dbReference type="InterPro" id="IPR004648">
    <property type="entry name" value="Oligpept_transpt"/>
</dbReference>